<dbReference type="FunFam" id="3.40.50.200:FF:000006">
    <property type="entry name" value="Subtilisin-like protease SBT1.5"/>
    <property type="match status" value="1"/>
</dbReference>
<feature type="active site" description="Charge relay system" evidence="6 7">
    <location>
        <position position="456"/>
    </location>
</feature>
<gene>
    <name evidence="10" type="primary">CUCM1_27</name>
    <name evidence="10" type="ORF">CK203_060450</name>
</gene>
<dbReference type="AlphaFoldDB" id="A0A438FR57"/>
<feature type="active site" description="Charge relay system" evidence="6 7">
    <location>
        <position position="68"/>
    </location>
</feature>
<dbReference type="PRINTS" id="PR00723">
    <property type="entry name" value="SUBTILISIN"/>
</dbReference>
<evidence type="ECO:0000259" key="9">
    <source>
        <dbReference type="Pfam" id="PF17766"/>
    </source>
</evidence>
<dbReference type="Pfam" id="PF17766">
    <property type="entry name" value="fn3_6"/>
    <property type="match status" value="1"/>
</dbReference>
<feature type="active site" description="Charge relay system" evidence="6 7">
    <location>
        <position position="132"/>
    </location>
</feature>
<dbReference type="GO" id="GO:0004252">
    <property type="term" value="F:serine-type endopeptidase activity"/>
    <property type="evidence" value="ECO:0007669"/>
    <property type="project" value="UniProtKB-UniRule"/>
</dbReference>
<dbReference type="InterPro" id="IPR036852">
    <property type="entry name" value="Peptidase_S8/S53_dom_sf"/>
</dbReference>
<keyword evidence="5 7" id="KW-0720">Serine protease</keyword>
<evidence type="ECO:0000256" key="2">
    <source>
        <dbReference type="ARBA" id="ARBA00022670"/>
    </source>
</evidence>
<evidence type="ECO:0000259" key="8">
    <source>
        <dbReference type="Pfam" id="PF00082"/>
    </source>
</evidence>
<dbReference type="Gene3D" id="3.40.50.200">
    <property type="entry name" value="Peptidase S8/S53 domain"/>
    <property type="match status" value="1"/>
</dbReference>
<name>A0A438FR57_VITVI</name>
<evidence type="ECO:0000313" key="11">
    <source>
        <dbReference type="Proteomes" id="UP000288805"/>
    </source>
</evidence>
<dbReference type="Proteomes" id="UP000288805">
    <property type="component" value="Unassembled WGS sequence"/>
</dbReference>
<dbReference type="PROSITE" id="PS00138">
    <property type="entry name" value="SUBTILASE_SER"/>
    <property type="match status" value="1"/>
</dbReference>
<comment type="similarity">
    <text evidence="1 7">Belongs to the peptidase S8 family.</text>
</comment>
<evidence type="ECO:0000256" key="6">
    <source>
        <dbReference type="PIRSR" id="PIRSR615500-1"/>
    </source>
</evidence>
<dbReference type="EMBL" id="QGNW01000772">
    <property type="protein sequence ID" value="RVW62442.1"/>
    <property type="molecule type" value="Genomic_DNA"/>
</dbReference>
<dbReference type="InterPro" id="IPR000209">
    <property type="entry name" value="Peptidase_S8/S53_dom"/>
</dbReference>
<dbReference type="InterPro" id="IPR015500">
    <property type="entry name" value="Peptidase_S8_subtilisin-rel"/>
</dbReference>
<dbReference type="CDD" id="cd04852">
    <property type="entry name" value="Peptidases_S8_3"/>
    <property type="match status" value="1"/>
</dbReference>
<feature type="domain" description="Subtilisin-like protease fibronectin type-III" evidence="9">
    <location>
        <begin position="555"/>
        <end position="631"/>
    </location>
</feature>
<keyword evidence="3" id="KW-0732">Signal</keyword>
<accession>A0A438FR57</accession>
<protein>
    <submittedName>
        <fullName evidence="10">Cucumisin</fullName>
    </submittedName>
</protein>
<dbReference type="GO" id="GO:0006508">
    <property type="term" value="P:proteolysis"/>
    <property type="evidence" value="ECO:0007669"/>
    <property type="project" value="UniProtKB-KW"/>
</dbReference>
<keyword evidence="2 7" id="KW-0645">Protease</keyword>
<evidence type="ECO:0000256" key="5">
    <source>
        <dbReference type="ARBA" id="ARBA00022825"/>
    </source>
</evidence>
<evidence type="ECO:0000256" key="7">
    <source>
        <dbReference type="PROSITE-ProRule" id="PRU01240"/>
    </source>
</evidence>
<dbReference type="PANTHER" id="PTHR10795">
    <property type="entry name" value="PROPROTEIN CONVERTASE SUBTILISIN/KEXIN"/>
    <property type="match status" value="1"/>
</dbReference>
<comment type="caution">
    <text evidence="10">The sequence shown here is derived from an EMBL/GenBank/DDBJ whole genome shotgun (WGS) entry which is preliminary data.</text>
</comment>
<dbReference type="Gene3D" id="3.50.30.30">
    <property type="match status" value="1"/>
</dbReference>
<sequence length="640" mass="69386">MEEVLNGFAAKLSDEEVTRFADMDGSGFSSSKQHARASHNKIMGLHGIYSNPMFRDSQGGDVIIGLLDTGIWPESESFSDEGFGPPPEKWKGMCQTENNFTCNNKIIGARYYNSYNEYYDGDIKSPRDSEGHGTHTASTAAGREVASASFYGLAQGLARGGYPNARIAVYKVCWVRGCAAADILAAFDDAIADGVDIISVSLGFTFPEPYFEDVIAIGSFHAMGQGILTSTSAGNDGPWLGWVSNYSPWSLTVAASSIDRKFVSKLVLGNGQIFSGIVINNLELNGTYPLIWGGDAANVSAQETPLSSADCLPGDLDSRKVKGKIVLCEFLWDGSGVIMAGGVGIIMPAWYFNDFAFTFPLPATLLRRQDMDKVLQYARFSKNPMATILVGETRKDVMAPIVASFSSRDIGTKLIDQPDLTAPGVDILAAWSPIVSPSEYERDTRTAQYNIISGTSMSCPHASGAAAYVKSIHPSWSPAAIKSALMTTAYVMDTRKNEDKEFAYGSGHINPVKAVDPGLIYNTSKPDYINFLCKQGYNTSTLRLITDGQDIMGIFSRTVTNVGSPNSTYHASVYMPNSIEIEVEPPVLSFSAIGEKKSFTVRVYGPQINMQPIISGAILWKDGVHVVRAPLRRFTQSSHQ</sequence>
<dbReference type="InterPro" id="IPR041469">
    <property type="entry name" value="Subtilisin-like_FN3"/>
</dbReference>
<evidence type="ECO:0000313" key="10">
    <source>
        <dbReference type="EMBL" id="RVW62442.1"/>
    </source>
</evidence>
<organism evidence="10 11">
    <name type="scientific">Vitis vinifera</name>
    <name type="common">Grape</name>
    <dbReference type="NCBI Taxonomy" id="29760"/>
    <lineage>
        <taxon>Eukaryota</taxon>
        <taxon>Viridiplantae</taxon>
        <taxon>Streptophyta</taxon>
        <taxon>Embryophyta</taxon>
        <taxon>Tracheophyta</taxon>
        <taxon>Spermatophyta</taxon>
        <taxon>Magnoliopsida</taxon>
        <taxon>eudicotyledons</taxon>
        <taxon>Gunneridae</taxon>
        <taxon>Pentapetalae</taxon>
        <taxon>rosids</taxon>
        <taxon>Vitales</taxon>
        <taxon>Vitaceae</taxon>
        <taxon>Viteae</taxon>
        <taxon>Vitis</taxon>
    </lineage>
</organism>
<dbReference type="InterPro" id="IPR045051">
    <property type="entry name" value="SBT"/>
</dbReference>
<evidence type="ECO:0000256" key="1">
    <source>
        <dbReference type="ARBA" id="ARBA00011073"/>
    </source>
</evidence>
<keyword evidence="4 7" id="KW-0378">Hydrolase</keyword>
<reference evidence="10 11" key="1">
    <citation type="journal article" date="2018" name="PLoS Genet.">
        <title>Population sequencing reveals clonal diversity and ancestral inbreeding in the grapevine cultivar Chardonnay.</title>
        <authorList>
            <person name="Roach M.J."/>
            <person name="Johnson D.L."/>
            <person name="Bohlmann J."/>
            <person name="van Vuuren H.J."/>
            <person name="Jones S.J."/>
            <person name="Pretorius I.S."/>
            <person name="Schmidt S.A."/>
            <person name="Borneman A.R."/>
        </authorList>
    </citation>
    <scope>NUCLEOTIDE SEQUENCE [LARGE SCALE GENOMIC DNA]</scope>
    <source>
        <strain evidence="11">cv. Chardonnay</strain>
        <tissue evidence="10">Leaf</tissue>
    </source>
</reference>
<feature type="domain" description="Peptidase S8/S53" evidence="8">
    <location>
        <begin position="60"/>
        <end position="506"/>
    </location>
</feature>
<dbReference type="InterPro" id="IPR034197">
    <property type="entry name" value="Peptidases_S8_3"/>
</dbReference>
<evidence type="ECO:0000256" key="4">
    <source>
        <dbReference type="ARBA" id="ARBA00022801"/>
    </source>
</evidence>
<dbReference type="Pfam" id="PF00082">
    <property type="entry name" value="Peptidase_S8"/>
    <property type="match status" value="1"/>
</dbReference>
<dbReference type="Gene3D" id="2.60.40.2310">
    <property type="match status" value="1"/>
</dbReference>
<dbReference type="SUPFAM" id="SSF52743">
    <property type="entry name" value="Subtilisin-like"/>
    <property type="match status" value="1"/>
</dbReference>
<proteinExistence type="inferred from homology"/>
<dbReference type="CDD" id="cd02120">
    <property type="entry name" value="PA_subtilisin_like"/>
    <property type="match status" value="1"/>
</dbReference>
<dbReference type="PROSITE" id="PS51892">
    <property type="entry name" value="SUBTILASE"/>
    <property type="match status" value="1"/>
</dbReference>
<evidence type="ECO:0000256" key="3">
    <source>
        <dbReference type="ARBA" id="ARBA00022729"/>
    </source>
</evidence>
<dbReference type="InterPro" id="IPR023828">
    <property type="entry name" value="Peptidase_S8_Ser-AS"/>
</dbReference>